<dbReference type="InterPro" id="IPR017972">
    <property type="entry name" value="Cyt_P450_CS"/>
</dbReference>
<gene>
    <name evidence="9" type="ORF">CICLE_v10000934mg</name>
</gene>
<protein>
    <recommendedName>
        <fullName evidence="11">Cytochrome P450</fullName>
    </recommendedName>
</protein>
<reference evidence="9 10" key="1">
    <citation type="submission" date="2013-10" db="EMBL/GenBank/DDBJ databases">
        <authorList>
            <consortium name="International Citrus Genome Consortium"/>
            <person name="Jenkins J."/>
            <person name="Schmutz J."/>
            <person name="Prochnik S."/>
            <person name="Rokhsar D."/>
            <person name="Gmitter F."/>
            <person name="Ollitrault P."/>
            <person name="Machado M."/>
            <person name="Talon M."/>
            <person name="Wincker P."/>
            <person name="Jaillon O."/>
            <person name="Morgante M."/>
        </authorList>
    </citation>
    <scope>NUCLEOTIDE SEQUENCE</scope>
    <source>
        <strain evidence="10">cv. Clemenules</strain>
    </source>
</reference>
<evidence type="ECO:0000256" key="6">
    <source>
        <dbReference type="ARBA" id="ARBA00023033"/>
    </source>
</evidence>
<keyword evidence="5 7" id="KW-0408">Iron</keyword>
<dbReference type="InParanoid" id="V4TB55"/>
<dbReference type="GO" id="GO:0004497">
    <property type="term" value="F:monooxygenase activity"/>
    <property type="evidence" value="ECO:0007669"/>
    <property type="project" value="UniProtKB-KW"/>
</dbReference>
<keyword evidence="3 7" id="KW-0479">Metal-binding</keyword>
<dbReference type="InterPro" id="IPR036396">
    <property type="entry name" value="Cyt_P450_sf"/>
</dbReference>
<accession>V4TB55</accession>
<comment type="cofactor">
    <cofactor evidence="7">
        <name>heme</name>
        <dbReference type="ChEBI" id="CHEBI:30413"/>
    </cofactor>
</comment>
<dbReference type="PROSITE" id="PS00086">
    <property type="entry name" value="CYTOCHROME_P450"/>
    <property type="match status" value="1"/>
</dbReference>
<feature type="binding site" description="axial binding residue" evidence="7">
    <location>
        <position position="435"/>
    </location>
    <ligand>
        <name>heme</name>
        <dbReference type="ChEBI" id="CHEBI:30413"/>
    </ligand>
    <ligandPart>
        <name>Fe</name>
        <dbReference type="ChEBI" id="CHEBI:18248"/>
    </ligandPart>
</feature>
<evidence type="ECO:0000256" key="8">
    <source>
        <dbReference type="RuleBase" id="RU000461"/>
    </source>
</evidence>
<dbReference type="Pfam" id="PF00067">
    <property type="entry name" value="p450"/>
    <property type="match status" value="1"/>
</dbReference>
<evidence type="ECO:0000256" key="1">
    <source>
        <dbReference type="ARBA" id="ARBA00010617"/>
    </source>
</evidence>
<proteinExistence type="inferred from homology"/>
<dbReference type="InterPro" id="IPR002401">
    <property type="entry name" value="Cyt_P450_E_grp-I"/>
</dbReference>
<dbReference type="CDD" id="cd20653">
    <property type="entry name" value="CYP81"/>
    <property type="match status" value="1"/>
</dbReference>
<keyword evidence="10" id="KW-1185">Reference proteome</keyword>
<dbReference type="PANTHER" id="PTHR47947">
    <property type="entry name" value="CYTOCHROME P450 82C3-RELATED"/>
    <property type="match status" value="1"/>
</dbReference>
<evidence type="ECO:0000256" key="4">
    <source>
        <dbReference type="ARBA" id="ARBA00023002"/>
    </source>
</evidence>
<dbReference type="KEGG" id="cic:CICLE_v10000934mg"/>
<keyword evidence="4 8" id="KW-0560">Oxidoreductase</keyword>
<dbReference type="PRINTS" id="PR00463">
    <property type="entry name" value="EP450I"/>
</dbReference>
<dbReference type="PRINTS" id="PR00385">
    <property type="entry name" value="P450"/>
</dbReference>
<evidence type="ECO:0000313" key="10">
    <source>
        <dbReference type="Proteomes" id="UP000030687"/>
    </source>
</evidence>
<dbReference type="OMA" id="IVWASYG"/>
<evidence type="ECO:0000256" key="3">
    <source>
        <dbReference type="ARBA" id="ARBA00022723"/>
    </source>
</evidence>
<dbReference type="GO" id="GO:0005506">
    <property type="term" value="F:iron ion binding"/>
    <property type="evidence" value="ECO:0007669"/>
    <property type="project" value="InterPro"/>
</dbReference>
<dbReference type="Gramene" id="ESR46831">
    <property type="protein sequence ID" value="ESR46831"/>
    <property type="gene ID" value="CICLE_v10000934mg"/>
</dbReference>
<organism evidence="9 10">
    <name type="scientific">Citrus clementina</name>
    <name type="common">Clementine</name>
    <name type="synonym">Citrus deliciosa x Citrus sinensis</name>
    <dbReference type="NCBI Taxonomy" id="85681"/>
    <lineage>
        <taxon>Eukaryota</taxon>
        <taxon>Viridiplantae</taxon>
        <taxon>Streptophyta</taxon>
        <taxon>Embryophyta</taxon>
        <taxon>Tracheophyta</taxon>
        <taxon>Spermatophyta</taxon>
        <taxon>Magnoliopsida</taxon>
        <taxon>eudicotyledons</taxon>
        <taxon>Gunneridae</taxon>
        <taxon>Pentapetalae</taxon>
        <taxon>rosids</taxon>
        <taxon>malvids</taxon>
        <taxon>Sapindales</taxon>
        <taxon>Rutaceae</taxon>
        <taxon>Aurantioideae</taxon>
        <taxon>Citrus</taxon>
    </lineage>
</organism>
<dbReference type="InterPro" id="IPR001128">
    <property type="entry name" value="Cyt_P450"/>
</dbReference>
<keyword evidence="2 7" id="KW-0349">Heme</keyword>
<dbReference type="eggNOG" id="KOG0156">
    <property type="taxonomic scope" value="Eukaryota"/>
</dbReference>
<dbReference type="InterPro" id="IPR050651">
    <property type="entry name" value="Plant_Cytochrome_P450_Monoox"/>
</dbReference>
<comment type="similarity">
    <text evidence="1 8">Belongs to the cytochrome P450 family.</text>
</comment>
<dbReference type="Gene3D" id="1.10.630.10">
    <property type="entry name" value="Cytochrome P450"/>
    <property type="match status" value="1"/>
</dbReference>
<dbReference type="EMBL" id="KI536799">
    <property type="protein sequence ID" value="ESR46831.1"/>
    <property type="molecule type" value="Genomic_DNA"/>
</dbReference>
<dbReference type="SUPFAM" id="SSF48264">
    <property type="entry name" value="Cytochrome P450"/>
    <property type="match status" value="1"/>
</dbReference>
<evidence type="ECO:0000256" key="7">
    <source>
        <dbReference type="PIRSR" id="PIRSR602401-1"/>
    </source>
</evidence>
<sequence>MTSRYDEQISDGRVLRTGVFHKSLVREGTGAEISCSSTMLSSARPIPYKRYTAIPARVFIRFGSRPVVLVPSPSAAEECFTKNDIIFANRPRLLAGKHLGNNYTTLLWASYGDHWRNLRRIASLELLSSNRLQIFHGIRVDEVQLLCQRLFRGSESGEYRIVDMKSMFFELTLNVVMRMIAGKRYYGENVSGSEDARRFKAIVTETLQLSAATNLVDFLPFVKSAGLSKTEKRLLILRAKRDKFTQELIEEHRRLRCDSASEQRSGNMIDVLLSLQETEPEYYTDHIIRGMMQVLLIEGSDTSAATMEWALSSLLNNPEILEQAQSEIDTNVGQSRLIEESDLTELPYLHGIIKETLRIYPAAPLLVPHESSEECTIGGFKVPRGTMLLVNSWAIQNDPRIWEEPSKFKPERFREMAGKSDKYMLLPFGTGRRGCPGEGLAMRLVGLALGSMIQCFEWVRTGGELVDMSVGTGLTMPRAQPLLAMCRPRPAMVTLLSQL</sequence>
<evidence type="ECO:0000256" key="2">
    <source>
        <dbReference type="ARBA" id="ARBA00022617"/>
    </source>
</evidence>
<dbReference type="GO" id="GO:0020037">
    <property type="term" value="F:heme binding"/>
    <property type="evidence" value="ECO:0007669"/>
    <property type="project" value="InterPro"/>
</dbReference>
<dbReference type="Proteomes" id="UP000030687">
    <property type="component" value="Unassembled WGS sequence"/>
</dbReference>
<evidence type="ECO:0008006" key="11">
    <source>
        <dbReference type="Google" id="ProtNLM"/>
    </source>
</evidence>
<dbReference type="GO" id="GO:0016705">
    <property type="term" value="F:oxidoreductase activity, acting on paired donors, with incorporation or reduction of molecular oxygen"/>
    <property type="evidence" value="ECO:0007669"/>
    <property type="project" value="InterPro"/>
</dbReference>
<dbReference type="FunFam" id="1.10.630.10:FF:000081">
    <property type="entry name" value="Cytochrome P450 CYP81N5"/>
    <property type="match status" value="1"/>
</dbReference>
<evidence type="ECO:0000313" key="9">
    <source>
        <dbReference type="EMBL" id="ESR46831.1"/>
    </source>
</evidence>
<keyword evidence="6 8" id="KW-0503">Monooxygenase</keyword>
<dbReference type="AlphaFoldDB" id="V4TB55"/>
<name>V4TB55_CITCL</name>
<dbReference type="PANTHER" id="PTHR47947:SF3">
    <property type="entry name" value="CYTOCHROME P450 81D1-LIKE"/>
    <property type="match status" value="1"/>
</dbReference>
<evidence type="ECO:0000256" key="5">
    <source>
        <dbReference type="ARBA" id="ARBA00023004"/>
    </source>
</evidence>